<evidence type="ECO:0000313" key="2">
    <source>
        <dbReference type="Proteomes" id="UP000016960"/>
    </source>
</evidence>
<name>U5DQU7_9CHRO</name>
<accession>U5DQU7</accession>
<proteinExistence type="predicted"/>
<reference evidence="1 2" key="1">
    <citation type="submission" date="2013-05" db="EMBL/GenBank/DDBJ databases">
        <title>Draft genome sequence of Rubidibacter lacunae KORDI 51-2.</title>
        <authorList>
            <person name="Choi D.H."/>
            <person name="Noh J.H."/>
            <person name="Kwon K.-K."/>
            <person name="Lee J.-H."/>
            <person name="Ryu J.-Y."/>
        </authorList>
    </citation>
    <scope>NUCLEOTIDE SEQUENCE [LARGE SCALE GENOMIC DNA]</scope>
    <source>
        <strain evidence="1 2">KORDI 51-2</strain>
    </source>
</reference>
<dbReference type="InParanoid" id="U5DQU7"/>
<dbReference type="EMBL" id="ASSJ01000001">
    <property type="protein sequence ID" value="ERN43207.1"/>
    <property type="molecule type" value="Genomic_DNA"/>
</dbReference>
<comment type="caution">
    <text evidence="1">The sequence shown here is derived from an EMBL/GenBank/DDBJ whole genome shotgun (WGS) entry which is preliminary data.</text>
</comment>
<keyword evidence="2" id="KW-1185">Reference proteome</keyword>
<sequence length="79" mass="9333">MPELEPLECLQLFHARVVEVERRKARSSAADSVISIWSFPGMMTHLENLTPATHITFFRIRYYFNAAEFTPDFRLRLLF</sequence>
<dbReference type="AlphaFoldDB" id="U5DQU7"/>
<organism evidence="1 2">
    <name type="scientific">Rubidibacter lacunae KORDI 51-2</name>
    <dbReference type="NCBI Taxonomy" id="582515"/>
    <lineage>
        <taxon>Bacteria</taxon>
        <taxon>Bacillati</taxon>
        <taxon>Cyanobacteriota</taxon>
        <taxon>Cyanophyceae</taxon>
        <taxon>Oscillatoriophycideae</taxon>
        <taxon>Chroococcales</taxon>
        <taxon>Aphanothecaceae</taxon>
        <taxon>Rubidibacter</taxon>
    </lineage>
</organism>
<evidence type="ECO:0000313" key="1">
    <source>
        <dbReference type="EMBL" id="ERN43207.1"/>
    </source>
</evidence>
<protein>
    <submittedName>
        <fullName evidence="1">Uncharacterized protein</fullName>
    </submittedName>
</protein>
<gene>
    <name evidence="1" type="ORF">KR51_00001040</name>
</gene>
<dbReference type="Proteomes" id="UP000016960">
    <property type="component" value="Unassembled WGS sequence"/>
</dbReference>